<dbReference type="EMBL" id="QKYT01001195">
    <property type="protein sequence ID" value="RIA79663.1"/>
    <property type="molecule type" value="Genomic_DNA"/>
</dbReference>
<dbReference type="OrthoDB" id="2382575at2759"/>
<organism evidence="3 4">
    <name type="scientific">Glomus cerebriforme</name>
    <dbReference type="NCBI Taxonomy" id="658196"/>
    <lineage>
        <taxon>Eukaryota</taxon>
        <taxon>Fungi</taxon>
        <taxon>Fungi incertae sedis</taxon>
        <taxon>Mucoromycota</taxon>
        <taxon>Glomeromycotina</taxon>
        <taxon>Glomeromycetes</taxon>
        <taxon>Glomerales</taxon>
        <taxon>Glomeraceae</taxon>
        <taxon>Glomus</taxon>
    </lineage>
</organism>
<evidence type="ECO:0000256" key="2">
    <source>
        <dbReference type="SAM" id="MobiDB-lite"/>
    </source>
</evidence>
<evidence type="ECO:0000256" key="1">
    <source>
        <dbReference type="SAM" id="Coils"/>
    </source>
</evidence>
<sequence>MSSSSTSVVNYTYVGYDELDSYLKQRRNKSLLGFLTRYREVIVSSLTFSAISHWKDLDNTWSTRFLHEAKRIDRSNFARLEKKIKMERSRHEKDLESFWCDLVQECRIKQDISEHQAEKDRYLQIISNLEIQIQAESTDLSQLTKKWHLKKILLDNDDDYDERPYFFLDIPNFGEASGPSHNGQQQIPEDLGEADNNRYTDLGE</sequence>
<feature type="coiled-coil region" evidence="1">
    <location>
        <begin position="112"/>
        <end position="146"/>
    </location>
</feature>
<gene>
    <name evidence="3" type="ORF">C1645_882567</name>
</gene>
<keyword evidence="4" id="KW-1185">Reference proteome</keyword>
<evidence type="ECO:0000313" key="4">
    <source>
        <dbReference type="Proteomes" id="UP000265703"/>
    </source>
</evidence>
<feature type="region of interest" description="Disordered" evidence="2">
    <location>
        <begin position="177"/>
        <end position="204"/>
    </location>
</feature>
<proteinExistence type="predicted"/>
<keyword evidence="1" id="KW-0175">Coiled coil</keyword>
<dbReference type="Proteomes" id="UP000265703">
    <property type="component" value="Unassembled WGS sequence"/>
</dbReference>
<name>A0A397RZR4_9GLOM</name>
<accession>A0A397RZR4</accession>
<feature type="non-terminal residue" evidence="3">
    <location>
        <position position="204"/>
    </location>
</feature>
<comment type="caution">
    <text evidence="3">The sequence shown here is derived from an EMBL/GenBank/DDBJ whole genome shotgun (WGS) entry which is preliminary data.</text>
</comment>
<dbReference type="AlphaFoldDB" id="A0A397RZR4"/>
<reference evidence="3 4" key="1">
    <citation type="submission" date="2018-06" db="EMBL/GenBank/DDBJ databases">
        <title>Comparative genomics reveals the genomic features of Rhizophagus irregularis, R. cerebriforme, R. diaphanum and Gigaspora rosea, and their symbiotic lifestyle signature.</title>
        <authorList>
            <person name="Morin E."/>
            <person name="San Clemente H."/>
            <person name="Chen E.C.H."/>
            <person name="De La Providencia I."/>
            <person name="Hainaut M."/>
            <person name="Kuo A."/>
            <person name="Kohler A."/>
            <person name="Murat C."/>
            <person name="Tang N."/>
            <person name="Roy S."/>
            <person name="Loubradou J."/>
            <person name="Henrissat B."/>
            <person name="Grigoriev I.V."/>
            <person name="Corradi N."/>
            <person name="Roux C."/>
            <person name="Martin F.M."/>
        </authorList>
    </citation>
    <scope>NUCLEOTIDE SEQUENCE [LARGE SCALE GENOMIC DNA]</scope>
    <source>
        <strain evidence="3 4">DAOM 227022</strain>
    </source>
</reference>
<evidence type="ECO:0000313" key="3">
    <source>
        <dbReference type="EMBL" id="RIA79663.1"/>
    </source>
</evidence>
<protein>
    <submittedName>
        <fullName evidence="3">Uncharacterized protein</fullName>
    </submittedName>
</protein>